<sequence>MDATARSGPAPRRLLVVNPNANPRVTARVQASADRVLGPDCVALAVQPSEGPEAIETLADRRRAEPHALDLLSRHRGYDGYVMACFDDIAVGAARRFLRAPVVDAVEASLAVARLFAPRFGIVTTVETMVPGIRALVEAMGVAGQCSVRAAGIGVSSAAAGGDETDARLDATIETARNMDGAGAIVLGSGGLTGRAAALSARHGLPVIDCIEAAVLLADAAARQDRRPSARAGHGTGRRASALARD</sequence>
<dbReference type="Proteomes" id="UP000023430">
    <property type="component" value="Unassembled WGS sequence"/>
</dbReference>
<comment type="similarity">
    <text evidence="1">Belongs to the HyuE racemase family.</text>
</comment>
<dbReference type="GO" id="GO:0047661">
    <property type="term" value="F:amino-acid racemase activity"/>
    <property type="evidence" value="ECO:0007669"/>
    <property type="project" value="InterPro"/>
</dbReference>
<evidence type="ECO:0000256" key="2">
    <source>
        <dbReference type="SAM" id="MobiDB-lite"/>
    </source>
</evidence>
<dbReference type="InterPro" id="IPR053714">
    <property type="entry name" value="Iso_Racemase_Enz_sf"/>
</dbReference>
<comment type="caution">
    <text evidence="3">The sequence shown here is derived from an EMBL/GenBank/DDBJ whole genome shotgun (WGS) entry which is preliminary data.</text>
</comment>
<name>X7F3A7_9RHOB</name>
<evidence type="ECO:0000256" key="1">
    <source>
        <dbReference type="ARBA" id="ARBA00038414"/>
    </source>
</evidence>
<dbReference type="Gene3D" id="3.40.50.12500">
    <property type="match status" value="1"/>
</dbReference>
<accession>X7F3A7</accession>
<dbReference type="InterPro" id="IPR015942">
    <property type="entry name" value="Asp/Glu/hydantoin_racemase"/>
</dbReference>
<dbReference type="OrthoDB" id="9791723at2"/>
<dbReference type="STRING" id="1449351.RISW2_14480"/>
<keyword evidence="4" id="KW-1185">Reference proteome</keyword>
<dbReference type="eggNOG" id="COG4126">
    <property type="taxonomic scope" value="Bacteria"/>
</dbReference>
<gene>
    <name evidence="3" type="ORF">RISW2_14480</name>
</gene>
<evidence type="ECO:0000313" key="4">
    <source>
        <dbReference type="Proteomes" id="UP000023430"/>
    </source>
</evidence>
<reference evidence="3 4" key="1">
    <citation type="submission" date="2014-01" db="EMBL/GenBank/DDBJ databases">
        <title>Roseivivax isoporae LMG 25204 Genome Sequencing.</title>
        <authorList>
            <person name="Lai Q."/>
            <person name="Li G."/>
            <person name="Shao Z."/>
        </authorList>
    </citation>
    <scope>NUCLEOTIDE SEQUENCE [LARGE SCALE GENOMIC DNA]</scope>
    <source>
        <strain evidence="3 4">LMG 25204</strain>
    </source>
</reference>
<protein>
    <submittedName>
        <fullName evidence="3">Asp/Glu racemase</fullName>
    </submittedName>
</protein>
<dbReference type="EMBL" id="JAME01000035">
    <property type="protein sequence ID" value="ETX27300.1"/>
    <property type="molecule type" value="Genomic_DNA"/>
</dbReference>
<dbReference type="AlphaFoldDB" id="X7F3A7"/>
<dbReference type="InterPro" id="IPR052186">
    <property type="entry name" value="Hydantoin_racemase-like"/>
</dbReference>
<feature type="region of interest" description="Disordered" evidence="2">
    <location>
        <begin position="225"/>
        <end position="246"/>
    </location>
</feature>
<dbReference type="Pfam" id="PF01177">
    <property type="entry name" value="Asp_Glu_race"/>
    <property type="match status" value="1"/>
</dbReference>
<dbReference type="RefSeq" id="WP_051492144.1">
    <property type="nucleotide sequence ID" value="NZ_JAME01000035.1"/>
</dbReference>
<proteinExistence type="inferred from homology"/>
<dbReference type="PANTHER" id="PTHR28047:SF5">
    <property type="entry name" value="PROTEIN DCG1"/>
    <property type="match status" value="1"/>
</dbReference>
<dbReference type="PANTHER" id="PTHR28047">
    <property type="entry name" value="PROTEIN DCG1"/>
    <property type="match status" value="1"/>
</dbReference>
<organism evidence="3 4">
    <name type="scientific">Roseivivax isoporae LMG 25204</name>
    <dbReference type="NCBI Taxonomy" id="1449351"/>
    <lineage>
        <taxon>Bacteria</taxon>
        <taxon>Pseudomonadati</taxon>
        <taxon>Pseudomonadota</taxon>
        <taxon>Alphaproteobacteria</taxon>
        <taxon>Rhodobacterales</taxon>
        <taxon>Roseobacteraceae</taxon>
        <taxon>Roseivivax</taxon>
    </lineage>
</organism>
<evidence type="ECO:0000313" key="3">
    <source>
        <dbReference type="EMBL" id="ETX27300.1"/>
    </source>
</evidence>